<evidence type="ECO:0000256" key="3">
    <source>
        <dbReference type="ARBA" id="ARBA00023163"/>
    </source>
</evidence>
<keyword evidence="4" id="KW-0812">Transmembrane</keyword>
<dbReference type="InterPro" id="IPR018060">
    <property type="entry name" value="HTH_AraC"/>
</dbReference>
<evidence type="ECO:0000256" key="2">
    <source>
        <dbReference type="ARBA" id="ARBA00023125"/>
    </source>
</evidence>
<keyword evidence="2" id="KW-0238">DNA-binding</keyword>
<proteinExistence type="predicted"/>
<evidence type="ECO:0000259" key="5">
    <source>
        <dbReference type="PROSITE" id="PS01124"/>
    </source>
</evidence>
<dbReference type="InterPro" id="IPR009057">
    <property type="entry name" value="Homeodomain-like_sf"/>
</dbReference>
<organism evidence="6 7">
    <name type="scientific">Ruthenibacterium lactatiformans</name>
    <dbReference type="NCBI Taxonomy" id="1550024"/>
    <lineage>
        <taxon>Bacteria</taxon>
        <taxon>Bacillati</taxon>
        <taxon>Bacillota</taxon>
        <taxon>Clostridia</taxon>
        <taxon>Eubacteriales</taxon>
        <taxon>Oscillospiraceae</taxon>
        <taxon>Ruthenibacterium</taxon>
    </lineage>
</organism>
<dbReference type="Gene3D" id="6.10.340.10">
    <property type="match status" value="1"/>
</dbReference>
<keyword evidence="3" id="KW-0804">Transcription</keyword>
<dbReference type="RefSeq" id="WP_009324216.1">
    <property type="nucleotide sequence ID" value="NZ_CAUGBV010000113.1"/>
</dbReference>
<reference evidence="6 7" key="1">
    <citation type="submission" date="2019-08" db="EMBL/GenBank/DDBJ databases">
        <title>In-depth cultivation of the pig gut microbiome towards novel bacterial diversity and tailored functional studies.</title>
        <authorList>
            <person name="Wylensek D."/>
            <person name="Hitch T.C.A."/>
            <person name="Clavel T."/>
        </authorList>
    </citation>
    <scope>NUCLEOTIDE SEQUENCE [LARGE SCALE GENOMIC DNA]</scope>
    <source>
        <strain evidence="6 7">WCA3-601-WT-6J</strain>
    </source>
</reference>
<dbReference type="Gene3D" id="1.10.10.60">
    <property type="entry name" value="Homeodomain-like"/>
    <property type="match status" value="1"/>
</dbReference>
<dbReference type="SMART" id="SM00342">
    <property type="entry name" value="HTH_ARAC"/>
    <property type="match status" value="1"/>
</dbReference>
<dbReference type="Pfam" id="PF17853">
    <property type="entry name" value="GGDEF_2"/>
    <property type="match status" value="1"/>
</dbReference>
<protein>
    <submittedName>
        <fullName evidence="6">Helix-turn-helix domain-containing protein</fullName>
    </submittedName>
</protein>
<dbReference type="Pfam" id="PF12833">
    <property type="entry name" value="HTH_18"/>
    <property type="match status" value="1"/>
</dbReference>
<evidence type="ECO:0000313" key="7">
    <source>
        <dbReference type="Proteomes" id="UP000431913"/>
    </source>
</evidence>
<accession>A0A6I2UAF8</accession>
<evidence type="ECO:0000256" key="4">
    <source>
        <dbReference type="SAM" id="Phobius"/>
    </source>
</evidence>
<dbReference type="EMBL" id="VUNJ01000019">
    <property type="protein sequence ID" value="MST93114.1"/>
    <property type="molecule type" value="Genomic_DNA"/>
</dbReference>
<feature type="domain" description="HTH araC/xylS-type" evidence="5">
    <location>
        <begin position="647"/>
        <end position="746"/>
    </location>
</feature>
<dbReference type="InterPro" id="IPR041522">
    <property type="entry name" value="CdaR_GGDEF"/>
</dbReference>
<keyword evidence="4" id="KW-1133">Transmembrane helix</keyword>
<dbReference type="Proteomes" id="UP000431913">
    <property type="component" value="Unassembled WGS sequence"/>
</dbReference>
<gene>
    <name evidence="6" type="ORF">FYJ76_14445</name>
</gene>
<feature type="transmembrane region" description="Helical" evidence="4">
    <location>
        <begin position="20"/>
        <end position="42"/>
    </location>
</feature>
<feature type="transmembrane region" description="Helical" evidence="4">
    <location>
        <begin position="292"/>
        <end position="313"/>
    </location>
</feature>
<dbReference type="GO" id="GO:0003700">
    <property type="term" value="F:DNA-binding transcription factor activity"/>
    <property type="evidence" value="ECO:0007669"/>
    <property type="project" value="InterPro"/>
</dbReference>
<dbReference type="PROSITE" id="PS01124">
    <property type="entry name" value="HTH_ARAC_FAMILY_2"/>
    <property type="match status" value="1"/>
</dbReference>
<dbReference type="PANTHER" id="PTHR43280">
    <property type="entry name" value="ARAC-FAMILY TRANSCRIPTIONAL REGULATOR"/>
    <property type="match status" value="1"/>
</dbReference>
<dbReference type="PANTHER" id="PTHR43280:SF2">
    <property type="entry name" value="HTH-TYPE TRANSCRIPTIONAL REGULATOR EXSA"/>
    <property type="match status" value="1"/>
</dbReference>
<comment type="caution">
    <text evidence="6">The sequence shown here is derived from an EMBL/GenBank/DDBJ whole genome shotgun (WGS) entry which is preliminary data.</text>
</comment>
<name>A0A6I2UAF8_9FIRM</name>
<dbReference type="AlphaFoldDB" id="A0A6I2UAF8"/>
<evidence type="ECO:0000256" key="1">
    <source>
        <dbReference type="ARBA" id="ARBA00023015"/>
    </source>
</evidence>
<dbReference type="SUPFAM" id="SSF46689">
    <property type="entry name" value="Homeodomain-like"/>
    <property type="match status" value="1"/>
</dbReference>
<dbReference type="GO" id="GO:0043565">
    <property type="term" value="F:sequence-specific DNA binding"/>
    <property type="evidence" value="ECO:0007669"/>
    <property type="project" value="InterPro"/>
</dbReference>
<sequence length="748" mass="85442">MGVLQKLFSFFRGKKGKVFYRYLISYFMLLFGVVLMGMLLYFHCYELYRQQVEANVESRLEQLGIILDAEMVKISETAQQIFSNPDFTPFNLAQQPVEGMYLQRELKKYALYNLLIDDVYFYPGSGEYLISAATSTSKELFYTQYTFDGGKDALETTQSPAVLSGQHRYGAIVDDLLLVVYSDTRYEQKTMRTLIFTLNKDSIWKLVNTNRHEDAISVCIYDEDGLPLMSVFSDEQSREVLRAVQTEPSGTVQIENQEYFCQQRRSDAVGWTYLMMVDSDSALQPVYQIRSLMLAGLGVVIILGIVVSFFWTLRNFRPLAELQDMAQEISTGNTQETQDLYDNIKYAFDMLQFKNVALRNEVQSSTAAVREHLLYSLLRGQITSREMLKEKGANIGVELPWENYAVAIFRTTAGFEEAQGNLALLRQEIQQALPQGIIGYVREHNTPGNLVMLMCLQEGKADVSDALAACRALLAEKTGVSVSVGIGETYNNLADYPRSYIEALDALDYRFLKGENSVLVSSQLKRLQKHIPPEVRSASEKLEQLLREEDLFAIKAYFVEMANMLRNSGVTVSVAKMVCYDIANTVYRYLERRYHSAQSTMVESPNVFIISSFDTIDDLLRILLRVSNGLIDQFERENGGEELPLHEKMVEYIKEHCSNCDFSVGQMADAFSMSPSNLSQYFKSRQGETVMEFVTQMKFNKAKELLLNTQMPLQDIAIEVGYYNVTSFIRRFKQQSGQTPNDYRKNHS</sequence>
<keyword evidence="4" id="KW-0472">Membrane</keyword>
<keyword evidence="1" id="KW-0805">Transcription regulation</keyword>
<evidence type="ECO:0000313" key="6">
    <source>
        <dbReference type="EMBL" id="MST93114.1"/>
    </source>
</evidence>